<gene>
    <name evidence="3" type="ORF">ACHAW5_002384</name>
</gene>
<feature type="region of interest" description="Disordered" evidence="1">
    <location>
        <begin position="150"/>
        <end position="241"/>
    </location>
</feature>
<evidence type="ECO:0000313" key="4">
    <source>
        <dbReference type="Proteomes" id="UP001530315"/>
    </source>
</evidence>
<dbReference type="Proteomes" id="UP001530315">
    <property type="component" value="Unassembled WGS sequence"/>
</dbReference>
<evidence type="ECO:0000256" key="2">
    <source>
        <dbReference type="SAM" id="SignalP"/>
    </source>
</evidence>
<keyword evidence="4" id="KW-1185">Reference proteome</keyword>
<feature type="chain" id="PRO_5044827378" evidence="2">
    <location>
        <begin position="18"/>
        <end position="241"/>
    </location>
</feature>
<feature type="signal peptide" evidence="2">
    <location>
        <begin position="1"/>
        <end position="17"/>
    </location>
</feature>
<accession>A0ABD3N6N3</accession>
<protein>
    <submittedName>
        <fullName evidence="3">Uncharacterized protein</fullName>
    </submittedName>
</protein>
<comment type="caution">
    <text evidence="3">The sequence shown here is derived from an EMBL/GenBank/DDBJ whole genome shotgun (WGS) entry which is preliminary data.</text>
</comment>
<keyword evidence="2" id="KW-0732">Signal</keyword>
<feature type="compositionally biased region" description="Basic and acidic residues" evidence="1">
    <location>
        <begin position="214"/>
        <end position="232"/>
    </location>
</feature>
<proteinExistence type="predicted"/>
<reference evidence="3 4" key="1">
    <citation type="submission" date="2024-10" db="EMBL/GenBank/DDBJ databases">
        <title>Updated reference genomes for cyclostephanoid diatoms.</title>
        <authorList>
            <person name="Roberts W.R."/>
            <person name="Alverson A.J."/>
        </authorList>
    </citation>
    <scope>NUCLEOTIDE SEQUENCE [LARGE SCALE GENOMIC DNA]</scope>
    <source>
        <strain evidence="3 4">AJA276-08</strain>
    </source>
</reference>
<sequence>MKLFGALVLVFATSVSAGTIGDCKSFCNQVRKEALAETKHCAVAIKQSNAPKLFSACVEGRKKAFDQSCNPLCANAGMSISSFEGCQIIARNKGSQYVSWCRKGYDSMLQTLETLLDERSVILDIEINQDVEVKTKDKPAEDLTTLQHLEAQDERGETPSIDEAGSNGEQDWVSEIESVDIEPVRNDEEEHNETVTVVGADGSDGVDDFEYGGGEDKDREGEAREIQMNHDDANDEEISEL</sequence>
<organism evidence="3 4">
    <name type="scientific">Stephanodiscus triporus</name>
    <dbReference type="NCBI Taxonomy" id="2934178"/>
    <lineage>
        <taxon>Eukaryota</taxon>
        <taxon>Sar</taxon>
        <taxon>Stramenopiles</taxon>
        <taxon>Ochrophyta</taxon>
        <taxon>Bacillariophyta</taxon>
        <taxon>Coscinodiscophyceae</taxon>
        <taxon>Thalassiosirophycidae</taxon>
        <taxon>Stephanodiscales</taxon>
        <taxon>Stephanodiscaceae</taxon>
        <taxon>Stephanodiscus</taxon>
    </lineage>
</organism>
<dbReference type="AlphaFoldDB" id="A0ABD3N6N3"/>
<name>A0ABD3N6N3_9STRA</name>
<evidence type="ECO:0000256" key="1">
    <source>
        <dbReference type="SAM" id="MobiDB-lite"/>
    </source>
</evidence>
<dbReference type="EMBL" id="JALLAZ020001596">
    <property type="protein sequence ID" value="KAL3771770.1"/>
    <property type="molecule type" value="Genomic_DNA"/>
</dbReference>
<evidence type="ECO:0000313" key="3">
    <source>
        <dbReference type="EMBL" id="KAL3771770.1"/>
    </source>
</evidence>